<feature type="region of interest" description="Disordered" evidence="15">
    <location>
        <begin position="76"/>
        <end position="105"/>
    </location>
</feature>
<feature type="region of interest" description="Disordered" evidence="15">
    <location>
        <begin position="380"/>
        <end position="425"/>
    </location>
</feature>
<feature type="domain" description="SET" evidence="16">
    <location>
        <begin position="734"/>
        <end position="851"/>
    </location>
</feature>
<dbReference type="EC" id="2.1.1.354" evidence="3"/>
<evidence type="ECO:0000256" key="8">
    <source>
        <dbReference type="ARBA" id="ARBA00022691"/>
    </source>
</evidence>
<feature type="region of interest" description="Disordered" evidence="15">
    <location>
        <begin position="212"/>
        <end position="270"/>
    </location>
</feature>
<feature type="region of interest" description="Disordered" evidence="15">
    <location>
        <begin position="680"/>
        <end position="700"/>
    </location>
</feature>
<name>A0A9P5KQB9_GEOCN</name>
<keyword evidence="5" id="KW-0158">Chromosome</keyword>
<dbReference type="Pfam" id="PF11767">
    <property type="entry name" value="SET_assoc"/>
    <property type="match status" value="1"/>
</dbReference>
<dbReference type="EMBL" id="QQZK01000173">
    <property type="protein sequence ID" value="KAF5094719.1"/>
    <property type="molecule type" value="Genomic_DNA"/>
</dbReference>
<feature type="compositionally biased region" description="Low complexity" evidence="15">
    <location>
        <begin position="96"/>
        <end position="105"/>
    </location>
</feature>
<evidence type="ECO:0000256" key="11">
    <source>
        <dbReference type="ARBA" id="ARBA00030093"/>
    </source>
</evidence>
<keyword evidence="10" id="KW-0539">Nucleus</keyword>
<dbReference type="PROSITE" id="PS51572">
    <property type="entry name" value="SAM_MT43_1"/>
    <property type="match status" value="1"/>
</dbReference>
<keyword evidence="9" id="KW-0156">Chromatin regulator</keyword>
<reference evidence="18" key="1">
    <citation type="journal article" date="2020" name="Front. Microbiol.">
        <title>Phenotypic and Genetic Characterization of the Cheese Ripening Yeast Geotrichum candidum.</title>
        <authorList>
            <person name="Perkins V."/>
            <person name="Vignola S."/>
            <person name="Lessard M.H."/>
            <person name="Plante P.L."/>
            <person name="Corbeil J."/>
            <person name="Dugat-Bony E."/>
            <person name="Frenette M."/>
            <person name="Labrie S."/>
        </authorList>
    </citation>
    <scope>NUCLEOTIDE SEQUENCE</scope>
    <source>
        <strain evidence="18">LMA-70</strain>
    </source>
</reference>
<dbReference type="GO" id="GO:0005694">
    <property type="term" value="C:chromosome"/>
    <property type="evidence" value="ECO:0007669"/>
    <property type="project" value="UniProtKB-SubCell"/>
</dbReference>
<reference evidence="18" key="2">
    <citation type="submission" date="2020-01" db="EMBL/GenBank/DDBJ databases">
        <authorList>
            <person name="Perkins V."/>
            <person name="Lessard M.-H."/>
            <person name="Dugat-Bony E."/>
            <person name="Frenette M."/>
            <person name="Labrie S."/>
        </authorList>
    </citation>
    <scope>NUCLEOTIDE SEQUENCE</scope>
    <source>
        <strain evidence="18">LMA-70</strain>
    </source>
</reference>
<evidence type="ECO:0000256" key="1">
    <source>
        <dbReference type="ARBA" id="ARBA00004123"/>
    </source>
</evidence>
<dbReference type="SUPFAM" id="SSF82199">
    <property type="entry name" value="SET domain"/>
    <property type="match status" value="1"/>
</dbReference>
<evidence type="ECO:0000256" key="15">
    <source>
        <dbReference type="SAM" id="MobiDB-lite"/>
    </source>
</evidence>
<comment type="catalytic activity">
    <reaction evidence="12">
        <text>L-lysyl(4)-[histone H3] + 3 S-adenosyl-L-methionine = N(6),N(6),N(6)-trimethyl-L-lysyl(4)-[histone H3] + 3 S-adenosyl-L-homocysteine + 3 H(+)</text>
        <dbReference type="Rhea" id="RHEA:60260"/>
        <dbReference type="Rhea" id="RHEA-COMP:15537"/>
        <dbReference type="Rhea" id="RHEA-COMP:15547"/>
        <dbReference type="ChEBI" id="CHEBI:15378"/>
        <dbReference type="ChEBI" id="CHEBI:29969"/>
        <dbReference type="ChEBI" id="CHEBI:57856"/>
        <dbReference type="ChEBI" id="CHEBI:59789"/>
        <dbReference type="ChEBI" id="CHEBI:61961"/>
        <dbReference type="EC" id="2.1.1.354"/>
    </reaction>
</comment>
<evidence type="ECO:0000256" key="7">
    <source>
        <dbReference type="ARBA" id="ARBA00022679"/>
    </source>
</evidence>
<dbReference type="PROSITE" id="PS50868">
    <property type="entry name" value="POST_SET"/>
    <property type="match status" value="1"/>
</dbReference>
<dbReference type="PANTHER" id="PTHR45814:SF2">
    <property type="entry name" value="HISTONE-LYSINE N-METHYLTRANSFERASE SETD1"/>
    <property type="match status" value="1"/>
</dbReference>
<comment type="catalytic activity">
    <reaction evidence="14">
        <text>N(6),N(6)-dimethyl-L-lysyl(4)-[histone H3] + S-adenosyl-L-methionine = N(6),N(6),N(6)-trimethyl-L-lysyl(4)-[histone H3] + S-adenosyl-L-homocysteine + H(+)</text>
        <dbReference type="Rhea" id="RHEA:60272"/>
        <dbReference type="Rhea" id="RHEA-COMP:15537"/>
        <dbReference type="Rhea" id="RHEA-COMP:15540"/>
        <dbReference type="ChEBI" id="CHEBI:15378"/>
        <dbReference type="ChEBI" id="CHEBI:57856"/>
        <dbReference type="ChEBI" id="CHEBI:59789"/>
        <dbReference type="ChEBI" id="CHEBI:61961"/>
        <dbReference type="ChEBI" id="CHEBI:61976"/>
    </reaction>
</comment>
<keyword evidence="7" id="KW-0808">Transferase</keyword>
<sequence length="876" mass="100019">MLEDPNSGASLGLWHLRYEGSTEESNRCAKKLIQNANTINIDMKTPRICFDENGERGQKLMKNILIRKSTDITKIVAPSGPQALRGPDGSRPPSPRRNSSGVSGSYLPNAPTIYLKYEHKFPPSILPSDLKPAFKSYDYDYMTHDFRGIYVIFDSSREARACFERLDGLRTPDGYYRMHMTLHGQGLQRRLDRREDDLSRRDSEWRFDKRDRLAPPRRESEQELRAARREGDLDRPRRDRESDRFEPARFSVDESRREPQPREEPKNIKSEATAHIIGELQSLLLKDIRERVMAPAIYEFLHPDRFKSADSEIKNESSTTTPQNEKVETFATEVTLTDNKPEKASVLSIRGEALPSLPRFKKRHSQEHLKAVVKPRQKKVVRPMNHRLNYSSSEESEPSSSQRSTPALNSVDTMTSVESAAEKSPVMRKRGLKLRVFDYTSSESEYDEEEQHDTKRIKLESGKQEKKAESKPMVTLVKKEEISDENTLVSPESIEAQPPAKQSPAKTLSLFKTEGVEEESEEEEDETMPDATSKVFRPNDHEISPEVINPVMHWSPSKMEPEPVCHDADDTLLDLDGFQSLVKDSEDWQLMKHVLATTKPEPLAYPQFSAWDRKEIKSINNGGHIGPTVVGSDIDEKLRWKSTTGASRSEGYFKIPEADKAAYLPHRKKIHKPIDTLQFEGSAKEQQQQQPGTLSSRMNRVNNRRLQADISLQKEILGSETDILKFNALKKRKKPVKFARSAIHNWGLYAIEPIAANEMIIEYVGEIVRQKVAERRERNYLKSGIGSSYLFRIDESTVIDATKRGGIARFINHCCTPSCTAKIIKVEGQKRIVIYALRDIAADEELTYDYKFEREQNGEERIPCLCGAPGCKGFLN</sequence>
<evidence type="ECO:0000256" key="2">
    <source>
        <dbReference type="ARBA" id="ARBA00004286"/>
    </source>
</evidence>
<dbReference type="InterPro" id="IPR003616">
    <property type="entry name" value="Post-SET_dom"/>
</dbReference>
<evidence type="ECO:0000256" key="4">
    <source>
        <dbReference type="ARBA" id="ARBA00015839"/>
    </source>
</evidence>
<evidence type="ECO:0000256" key="14">
    <source>
        <dbReference type="ARBA" id="ARBA00049129"/>
    </source>
</evidence>
<proteinExistence type="predicted"/>
<dbReference type="InterPro" id="IPR044570">
    <property type="entry name" value="Set1-like"/>
</dbReference>
<feature type="compositionally biased region" description="Polar residues" evidence="15">
    <location>
        <begin position="402"/>
        <end position="418"/>
    </location>
</feature>
<keyword evidence="8" id="KW-0949">S-adenosyl-L-methionine</keyword>
<dbReference type="PANTHER" id="PTHR45814">
    <property type="entry name" value="HISTONE-LYSINE N-METHYLTRANSFERASE SETD1"/>
    <property type="match status" value="1"/>
</dbReference>
<dbReference type="Pfam" id="PF11764">
    <property type="entry name" value="N-SET"/>
    <property type="match status" value="1"/>
</dbReference>
<evidence type="ECO:0000256" key="9">
    <source>
        <dbReference type="ARBA" id="ARBA00022853"/>
    </source>
</evidence>
<evidence type="ECO:0000313" key="18">
    <source>
        <dbReference type="EMBL" id="KAF5094719.1"/>
    </source>
</evidence>
<dbReference type="InterPro" id="IPR001214">
    <property type="entry name" value="SET_dom"/>
</dbReference>
<dbReference type="SMART" id="SM00317">
    <property type="entry name" value="SET"/>
    <property type="match status" value="1"/>
</dbReference>
<evidence type="ECO:0000313" key="19">
    <source>
        <dbReference type="Proteomes" id="UP000750522"/>
    </source>
</evidence>
<evidence type="ECO:0000256" key="10">
    <source>
        <dbReference type="ARBA" id="ARBA00023242"/>
    </source>
</evidence>
<evidence type="ECO:0000256" key="13">
    <source>
        <dbReference type="ARBA" id="ARBA00047583"/>
    </source>
</evidence>
<dbReference type="AlphaFoldDB" id="A0A9P5KQB9"/>
<dbReference type="SMART" id="SM00508">
    <property type="entry name" value="PostSET"/>
    <property type="match status" value="1"/>
</dbReference>
<dbReference type="Pfam" id="PF00856">
    <property type="entry name" value="SET"/>
    <property type="match status" value="1"/>
</dbReference>
<dbReference type="GO" id="GO:0140999">
    <property type="term" value="F:histone H3K4 trimethyltransferase activity"/>
    <property type="evidence" value="ECO:0007669"/>
    <property type="project" value="UniProtKB-EC"/>
</dbReference>
<evidence type="ECO:0000256" key="6">
    <source>
        <dbReference type="ARBA" id="ARBA00022603"/>
    </source>
</evidence>
<organism evidence="18 19">
    <name type="scientific">Geotrichum candidum</name>
    <name type="common">Oospora lactis</name>
    <name type="synonym">Dipodascus geotrichum</name>
    <dbReference type="NCBI Taxonomy" id="1173061"/>
    <lineage>
        <taxon>Eukaryota</taxon>
        <taxon>Fungi</taxon>
        <taxon>Dikarya</taxon>
        <taxon>Ascomycota</taxon>
        <taxon>Saccharomycotina</taxon>
        <taxon>Dipodascomycetes</taxon>
        <taxon>Dipodascales</taxon>
        <taxon>Dipodascaceae</taxon>
        <taxon>Geotrichum</taxon>
    </lineage>
</organism>
<dbReference type="InterPro" id="IPR017111">
    <property type="entry name" value="Set1_fungi"/>
</dbReference>
<comment type="caution">
    <text evidence="18">The sequence shown here is derived from an EMBL/GenBank/DDBJ whole genome shotgun (WGS) entry which is preliminary data.</text>
</comment>
<protein>
    <recommendedName>
        <fullName evidence="4">Histone-lysine N-methyltransferase, H3 lysine-4 specific</fullName>
        <ecNumber evidence="3">2.1.1.354</ecNumber>
    </recommendedName>
    <alternativeName>
        <fullName evidence="11">SET domain-containing protein 1</fullName>
    </alternativeName>
</protein>
<evidence type="ECO:0000256" key="12">
    <source>
        <dbReference type="ARBA" id="ARBA00047571"/>
    </source>
</evidence>
<dbReference type="InterPro" id="IPR024657">
    <property type="entry name" value="COMPASS_Set1_N-SET"/>
</dbReference>
<dbReference type="SMART" id="SM01291">
    <property type="entry name" value="N-SET"/>
    <property type="match status" value="1"/>
</dbReference>
<gene>
    <name evidence="18" type="ORF">DV451_004941</name>
</gene>
<feature type="compositionally biased region" description="Basic and acidic residues" evidence="15">
    <location>
        <begin position="212"/>
        <end position="269"/>
    </location>
</feature>
<dbReference type="GO" id="GO:0048188">
    <property type="term" value="C:Set1C/COMPASS complex"/>
    <property type="evidence" value="ECO:0007669"/>
    <property type="project" value="InterPro"/>
</dbReference>
<dbReference type="GO" id="GO:0032259">
    <property type="term" value="P:methylation"/>
    <property type="evidence" value="ECO:0007669"/>
    <property type="project" value="UniProtKB-KW"/>
</dbReference>
<feature type="domain" description="Post-SET" evidence="17">
    <location>
        <begin position="860"/>
        <end position="876"/>
    </location>
</feature>
<evidence type="ECO:0000256" key="5">
    <source>
        <dbReference type="ARBA" id="ARBA00022454"/>
    </source>
</evidence>
<accession>A0A9P5KQB9</accession>
<dbReference type="PROSITE" id="PS50280">
    <property type="entry name" value="SET"/>
    <property type="match status" value="1"/>
</dbReference>
<feature type="compositionally biased region" description="Basic and acidic residues" evidence="15">
    <location>
        <begin position="452"/>
        <end position="470"/>
    </location>
</feature>
<dbReference type="PIRSF" id="PIRSF037104">
    <property type="entry name" value="Histone_H3-K4_mtfrase_Set1_fun"/>
    <property type="match status" value="1"/>
</dbReference>
<keyword evidence="6" id="KW-0489">Methyltransferase</keyword>
<evidence type="ECO:0000256" key="3">
    <source>
        <dbReference type="ARBA" id="ARBA00012182"/>
    </source>
</evidence>
<dbReference type="InterPro" id="IPR024636">
    <property type="entry name" value="SET_assoc"/>
</dbReference>
<feature type="region of interest" description="Disordered" evidence="15">
    <location>
        <begin position="441"/>
        <end position="539"/>
    </location>
</feature>
<feature type="compositionally biased region" description="Acidic residues" evidence="15">
    <location>
        <begin position="516"/>
        <end position="528"/>
    </location>
</feature>
<dbReference type="CDD" id="cd20072">
    <property type="entry name" value="SET_SET1"/>
    <property type="match status" value="1"/>
</dbReference>
<feature type="compositionally biased region" description="Polar residues" evidence="15">
    <location>
        <begin position="684"/>
        <end position="700"/>
    </location>
</feature>
<dbReference type="Gene3D" id="2.170.270.10">
    <property type="entry name" value="SET domain"/>
    <property type="match status" value="1"/>
</dbReference>
<evidence type="ECO:0000259" key="16">
    <source>
        <dbReference type="PROSITE" id="PS50280"/>
    </source>
</evidence>
<dbReference type="InterPro" id="IPR046341">
    <property type="entry name" value="SET_dom_sf"/>
</dbReference>
<comment type="subcellular location">
    <subcellularLocation>
        <location evidence="2">Chromosome</location>
    </subcellularLocation>
    <subcellularLocation>
        <location evidence="1">Nucleus</location>
    </subcellularLocation>
</comment>
<dbReference type="Proteomes" id="UP000750522">
    <property type="component" value="Unassembled WGS sequence"/>
</dbReference>
<comment type="catalytic activity">
    <reaction evidence="13">
        <text>N(6)-methyl-L-lysyl(4)-[histone H3] + S-adenosyl-L-methionine = N(6),N(6)-dimethyl-L-lysyl(4)-[histone H3] + S-adenosyl-L-homocysteine + H(+)</text>
        <dbReference type="Rhea" id="RHEA:60268"/>
        <dbReference type="Rhea" id="RHEA-COMP:15540"/>
        <dbReference type="Rhea" id="RHEA-COMP:15543"/>
        <dbReference type="ChEBI" id="CHEBI:15378"/>
        <dbReference type="ChEBI" id="CHEBI:57856"/>
        <dbReference type="ChEBI" id="CHEBI:59789"/>
        <dbReference type="ChEBI" id="CHEBI:61929"/>
        <dbReference type="ChEBI" id="CHEBI:61976"/>
    </reaction>
</comment>
<evidence type="ECO:0000259" key="17">
    <source>
        <dbReference type="PROSITE" id="PS50868"/>
    </source>
</evidence>